<sequence>MREIRHTLPDDNLAVTVASAAPVETGGEDLSIWVGEVDLGGRSALWVELIDAEGEVIYNAEIGRNETHLLPDGRAIMVTALDADTPVAKADQSRVPSEASSLVTRRVVDDKGDRTAVEFIEETPRDTQPKLIEVARVGEAIWATIVSLFTGAAETVRVAWSWLVETLQA</sequence>
<dbReference type="Proteomes" id="UP000586722">
    <property type="component" value="Unassembled WGS sequence"/>
</dbReference>
<gene>
    <name evidence="1" type="ORF">GWI72_07250</name>
</gene>
<evidence type="ECO:0000313" key="1">
    <source>
        <dbReference type="EMBL" id="NBN78060.1"/>
    </source>
</evidence>
<proteinExistence type="predicted"/>
<comment type="caution">
    <text evidence="1">The sequence shown here is derived from an EMBL/GenBank/DDBJ whole genome shotgun (WGS) entry which is preliminary data.</text>
</comment>
<protein>
    <submittedName>
        <fullName evidence="1">Uncharacterized protein</fullName>
    </submittedName>
</protein>
<dbReference type="AlphaFoldDB" id="A0A7X5J989"/>
<accession>A0A7X5J989</accession>
<keyword evidence="2" id="KW-1185">Reference proteome</keyword>
<organism evidence="1 2">
    <name type="scientific">Pannonibacter tanglangensis</name>
    <dbReference type="NCBI Taxonomy" id="2750084"/>
    <lineage>
        <taxon>Bacteria</taxon>
        <taxon>Pseudomonadati</taxon>
        <taxon>Pseudomonadota</taxon>
        <taxon>Alphaproteobacteria</taxon>
        <taxon>Hyphomicrobiales</taxon>
        <taxon>Stappiaceae</taxon>
        <taxon>Pannonibacter</taxon>
    </lineage>
</organism>
<evidence type="ECO:0000313" key="2">
    <source>
        <dbReference type="Proteomes" id="UP000586722"/>
    </source>
</evidence>
<name>A0A7X5J989_9HYPH</name>
<dbReference type="EMBL" id="JAABLQ010000001">
    <property type="protein sequence ID" value="NBN78060.1"/>
    <property type="molecule type" value="Genomic_DNA"/>
</dbReference>
<reference evidence="1 2" key="1">
    <citation type="submission" date="2020-01" db="EMBL/GenBank/DDBJ databases">
        <authorList>
            <person name="Peng S.Y."/>
            <person name="Li J."/>
            <person name="Wang M."/>
            <person name="Wang L."/>
            <person name="Wang C.Q."/>
            <person name="Wang J.R."/>
        </authorList>
    </citation>
    <scope>NUCLEOTIDE SEQUENCE [LARGE SCALE GENOMIC DNA]</scope>
    <source>
        <strain evidence="1 2">XCT-53</strain>
    </source>
</reference>